<dbReference type="EMBL" id="KL402742">
    <property type="protein sequence ID" value="KEH17407.1"/>
    <property type="molecule type" value="Genomic_DNA"/>
</dbReference>
<accession>A0A072TJ23</accession>
<protein>
    <submittedName>
        <fullName evidence="2 3">Uncharacterized protein</fullName>
    </submittedName>
</protein>
<dbReference type="HOGENOM" id="CLU_2743902_0_0_1"/>
<reference evidence="3" key="3">
    <citation type="submission" date="2015-06" db="UniProtKB">
        <authorList>
            <consortium name="EnsemblPlants"/>
        </authorList>
    </citation>
    <scope>IDENTIFICATION</scope>
    <source>
        <strain evidence="3">cv. Jemalong A17</strain>
    </source>
</reference>
<gene>
    <name evidence="2" type="ORF">MTR_0017s0080</name>
</gene>
<reference evidence="2 4" key="2">
    <citation type="journal article" date="2014" name="BMC Genomics">
        <title>An improved genome release (version Mt4.0) for the model legume Medicago truncatula.</title>
        <authorList>
            <person name="Tang H."/>
            <person name="Krishnakumar V."/>
            <person name="Bidwell S."/>
            <person name="Rosen B."/>
            <person name="Chan A."/>
            <person name="Zhou S."/>
            <person name="Gentzbittel L."/>
            <person name="Childs K.L."/>
            <person name="Yandell M."/>
            <person name="Gundlach H."/>
            <person name="Mayer K.F."/>
            <person name="Schwartz D.C."/>
            <person name="Town C.D."/>
        </authorList>
    </citation>
    <scope>GENOME REANNOTATION</scope>
    <source>
        <strain evidence="2">A17</strain>
        <strain evidence="3 4">cv. Jemalong A17</strain>
    </source>
</reference>
<dbReference type="EnsemblPlants" id="KEH17407">
    <property type="protein sequence ID" value="KEH17407"/>
    <property type="gene ID" value="MTR_0017s0080"/>
</dbReference>
<keyword evidence="4" id="KW-1185">Reference proteome</keyword>
<proteinExistence type="predicted"/>
<reference evidence="2 4" key="1">
    <citation type="journal article" date="2011" name="Nature">
        <title>The Medicago genome provides insight into the evolution of rhizobial symbioses.</title>
        <authorList>
            <person name="Young N.D."/>
            <person name="Debelle F."/>
            <person name="Oldroyd G.E."/>
            <person name="Geurts R."/>
            <person name="Cannon S.B."/>
            <person name="Udvardi M.K."/>
            <person name="Benedito V.A."/>
            <person name="Mayer K.F."/>
            <person name="Gouzy J."/>
            <person name="Schoof H."/>
            <person name="Van de Peer Y."/>
            <person name="Proost S."/>
            <person name="Cook D.R."/>
            <person name="Meyers B.C."/>
            <person name="Spannagl M."/>
            <person name="Cheung F."/>
            <person name="De Mita S."/>
            <person name="Krishnakumar V."/>
            <person name="Gundlach H."/>
            <person name="Zhou S."/>
            <person name="Mudge J."/>
            <person name="Bharti A.K."/>
            <person name="Murray J.D."/>
            <person name="Naoumkina M.A."/>
            <person name="Rosen B."/>
            <person name="Silverstein K.A."/>
            <person name="Tang H."/>
            <person name="Rombauts S."/>
            <person name="Zhao P.X."/>
            <person name="Zhou P."/>
            <person name="Barbe V."/>
            <person name="Bardou P."/>
            <person name="Bechner M."/>
            <person name="Bellec A."/>
            <person name="Berger A."/>
            <person name="Berges H."/>
            <person name="Bidwell S."/>
            <person name="Bisseling T."/>
            <person name="Choisne N."/>
            <person name="Couloux A."/>
            <person name="Denny R."/>
            <person name="Deshpande S."/>
            <person name="Dai X."/>
            <person name="Doyle J.J."/>
            <person name="Dudez A.M."/>
            <person name="Farmer A.D."/>
            <person name="Fouteau S."/>
            <person name="Franken C."/>
            <person name="Gibelin C."/>
            <person name="Gish J."/>
            <person name="Goldstein S."/>
            <person name="Gonzalez A.J."/>
            <person name="Green P.J."/>
            <person name="Hallab A."/>
            <person name="Hartog M."/>
            <person name="Hua A."/>
            <person name="Humphray S.J."/>
            <person name="Jeong D.H."/>
            <person name="Jing Y."/>
            <person name="Jocker A."/>
            <person name="Kenton S.M."/>
            <person name="Kim D.J."/>
            <person name="Klee K."/>
            <person name="Lai H."/>
            <person name="Lang C."/>
            <person name="Lin S."/>
            <person name="Macmil S.L."/>
            <person name="Magdelenat G."/>
            <person name="Matthews L."/>
            <person name="McCorrison J."/>
            <person name="Monaghan E.L."/>
            <person name="Mun J.H."/>
            <person name="Najar F.Z."/>
            <person name="Nicholson C."/>
            <person name="Noirot C."/>
            <person name="O'Bleness M."/>
            <person name="Paule C.R."/>
            <person name="Poulain J."/>
            <person name="Prion F."/>
            <person name="Qin B."/>
            <person name="Qu C."/>
            <person name="Retzel E.F."/>
            <person name="Riddle C."/>
            <person name="Sallet E."/>
            <person name="Samain S."/>
            <person name="Samson N."/>
            <person name="Sanders I."/>
            <person name="Saurat O."/>
            <person name="Scarpelli C."/>
            <person name="Schiex T."/>
            <person name="Segurens B."/>
            <person name="Severin A.J."/>
            <person name="Sherrier D.J."/>
            <person name="Shi R."/>
            <person name="Sims S."/>
            <person name="Singer S.R."/>
            <person name="Sinharoy S."/>
            <person name="Sterck L."/>
            <person name="Viollet A."/>
            <person name="Wang B.B."/>
            <person name="Wang K."/>
            <person name="Wang M."/>
            <person name="Wang X."/>
            <person name="Warfsmann J."/>
            <person name="Weissenbach J."/>
            <person name="White D.D."/>
            <person name="White J.D."/>
            <person name="Wiley G.B."/>
            <person name="Wincker P."/>
            <person name="Xing Y."/>
            <person name="Yang L."/>
            <person name="Yao Z."/>
            <person name="Ying F."/>
            <person name="Zhai J."/>
            <person name="Zhou L."/>
            <person name="Zuber A."/>
            <person name="Denarie J."/>
            <person name="Dixon R.A."/>
            <person name="May G.D."/>
            <person name="Schwartz D.C."/>
            <person name="Rogers J."/>
            <person name="Quetier F."/>
            <person name="Town C.D."/>
            <person name="Roe B.A."/>
        </authorList>
    </citation>
    <scope>NUCLEOTIDE SEQUENCE [LARGE SCALE GENOMIC DNA]</scope>
    <source>
        <strain evidence="2">A17</strain>
        <strain evidence="3 4">cv. Jemalong A17</strain>
    </source>
</reference>
<organism evidence="2 4">
    <name type="scientific">Medicago truncatula</name>
    <name type="common">Barrel medic</name>
    <name type="synonym">Medicago tribuloides</name>
    <dbReference type="NCBI Taxonomy" id="3880"/>
    <lineage>
        <taxon>Eukaryota</taxon>
        <taxon>Viridiplantae</taxon>
        <taxon>Streptophyta</taxon>
        <taxon>Embryophyta</taxon>
        <taxon>Tracheophyta</taxon>
        <taxon>Spermatophyta</taxon>
        <taxon>Magnoliopsida</taxon>
        <taxon>eudicotyledons</taxon>
        <taxon>Gunneridae</taxon>
        <taxon>Pentapetalae</taxon>
        <taxon>rosids</taxon>
        <taxon>fabids</taxon>
        <taxon>Fabales</taxon>
        <taxon>Fabaceae</taxon>
        <taxon>Papilionoideae</taxon>
        <taxon>50 kb inversion clade</taxon>
        <taxon>NPAAA clade</taxon>
        <taxon>Hologalegina</taxon>
        <taxon>IRL clade</taxon>
        <taxon>Trifolieae</taxon>
        <taxon>Medicago</taxon>
    </lineage>
</organism>
<evidence type="ECO:0000313" key="3">
    <source>
        <dbReference type="EnsemblPlants" id="KEH17407"/>
    </source>
</evidence>
<dbReference type="Proteomes" id="UP000002051">
    <property type="component" value="Unassembled WGS sequence"/>
</dbReference>
<feature type="region of interest" description="Disordered" evidence="1">
    <location>
        <begin position="44"/>
        <end position="71"/>
    </location>
</feature>
<dbReference type="AlphaFoldDB" id="A0A072TJ23"/>
<evidence type="ECO:0000313" key="4">
    <source>
        <dbReference type="Proteomes" id="UP000002051"/>
    </source>
</evidence>
<evidence type="ECO:0000313" key="2">
    <source>
        <dbReference type="EMBL" id="KEH17407.1"/>
    </source>
</evidence>
<name>A0A072TJ23_MEDTR</name>
<evidence type="ECO:0000256" key="1">
    <source>
        <dbReference type="SAM" id="MobiDB-lite"/>
    </source>
</evidence>
<sequence length="71" mass="8186">MTKTPTTRHQRQCNDNNINQTMQQQRLNKCNMHVVPIRASSPQLVEHNRAHRASSPQLIEHRLSGHQAPNV</sequence>